<dbReference type="HAMAP" id="MF_00265">
    <property type="entry name" value="VapC_Nob1"/>
    <property type="match status" value="1"/>
</dbReference>
<evidence type="ECO:0000256" key="3">
    <source>
        <dbReference type="ARBA" id="ARBA00022722"/>
    </source>
</evidence>
<evidence type="ECO:0000256" key="7">
    <source>
        <dbReference type="ARBA" id="ARBA00038093"/>
    </source>
</evidence>
<feature type="binding site" evidence="8">
    <location>
        <position position="9"/>
    </location>
    <ligand>
        <name>Mg(2+)</name>
        <dbReference type="ChEBI" id="CHEBI:18420"/>
    </ligand>
</feature>
<dbReference type="SUPFAM" id="SSF88723">
    <property type="entry name" value="PIN domain-like"/>
    <property type="match status" value="1"/>
</dbReference>
<name>A0A9D2EA47_9BACE</name>
<feature type="domain" description="PIN" evidence="9">
    <location>
        <begin position="6"/>
        <end position="126"/>
    </location>
</feature>
<dbReference type="GO" id="GO:0004540">
    <property type="term" value="F:RNA nuclease activity"/>
    <property type="evidence" value="ECO:0007669"/>
    <property type="project" value="InterPro"/>
</dbReference>
<proteinExistence type="inferred from homology"/>
<feature type="binding site" evidence="8">
    <location>
        <position position="99"/>
    </location>
    <ligand>
        <name>Mg(2+)</name>
        <dbReference type="ChEBI" id="CHEBI:18420"/>
    </ligand>
</feature>
<keyword evidence="5 8" id="KW-0378">Hydrolase</keyword>
<gene>
    <name evidence="8" type="primary">vapC</name>
    <name evidence="10" type="ORF">H9814_10970</name>
</gene>
<comment type="similarity">
    <text evidence="7 8">Belongs to the PINc/VapC protein family.</text>
</comment>
<evidence type="ECO:0000256" key="2">
    <source>
        <dbReference type="ARBA" id="ARBA00022649"/>
    </source>
</evidence>
<dbReference type="EMBL" id="DXBX01000089">
    <property type="protein sequence ID" value="HIZ34033.1"/>
    <property type="molecule type" value="Genomic_DNA"/>
</dbReference>
<sequence length="138" mass="15809">MKTSNYLLDTNICIELLRGNTDVSRKLITLGEGRCALSVITLYELMFGAYYSKHQEQEVPKVKMFVEHFPIIPLIDAVEKYAITKTRLRSDGILIDEFDLMIAATALSGGYILVTDNIKHFQRIAGLKIENWIKRKQE</sequence>
<reference evidence="10" key="1">
    <citation type="journal article" date="2021" name="PeerJ">
        <title>Extensive microbial diversity within the chicken gut microbiome revealed by metagenomics and culture.</title>
        <authorList>
            <person name="Gilroy R."/>
            <person name="Ravi A."/>
            <person name="Getino M."/>
            <person name="Pursley I."/>
            <person name="Horton D.L."/>
            <person name="Alikhan N.F."/>
            <person name="Baker D."/>
            <person name="Gharbi K."/>
            <person name="Hall N."/>
            <person name="Watson M."/>
            <person name="Adriaenssens E.M."/>
            <person name="Foster-Nyarko E."/>
            <person name="Jarju S."/>
            <person name="Secka A."/>
            <person name="Antonio M."/>
            <person name="Oren A."/>
            <person name="Chaudhuri R.R."/>
            <person name="La Ragione R."/>
            <person name="Hildebrand F."/>
            <person name="Pallen M.J."/>
        </authorList>
    </citation>
    <scope>NUCLEOTIDE SEQUENCE</scope>
    <source>
        <strain evidence="10">ChiHjej9B8-1298</strain>
    </source>
</reference>
<dbReference type="Pfam" id="PF01850">
    <property type="entry name" value="PIN"/>
    <property type="match status" value="1"/>
</dbReference>
<dbReference type="EC" id="3.1.-.-" evidence="8"/>
<comment type="caution">
    <text evidence="10">The sequence shown here is derived from an EMBL/GenBank/DDBJ whole genome shotgun (WGS) entry which is preliminary data.</text>
</comment>
<keyword evidence="6 8" id="KW-0460">Magnesium</keyword>
<evidence type="ECO:0000256" key="8">
    <source>
        <dbReference type="HAMAP-Rule" id="MF_00265"/>
    </source>
</evidence>
<dbReference type="InterPro" id="IPR022907">
    <property type="entry name" value="VapC_family"/>
</dbReference>
<dbReference type="GO" id="GO:0016787">
    <property type="term" value="F:hydrolase activity"/>
    <property type="evidence" value="ECO:0007669"/>
    <property type="project" value="UniProtKB-KW"/>
</dbReference>
<organism evidence="10 11">
    <name type="scientific">Candidatus Bacteroides merdigallinarum</name>
    <dbReference type="NCBI Taxonomy" id="2838473"/>
    <lineage>
        <taxon>Bacteria</taxon>
        <taxon>Pseudomonadati</taxon>
        <taxon>Bacteroidota</taxon>
        <taxon>Bacteroidia</taxon>
        <taxon>Bacteroidales</taxon>
        <taxon>Bacteroidaceae</taxon>
        <taxon>Bacteroides</taxon>
    </lineage>
</organism>
<evidence type="ECO:0000313" key="11">
    <source>
        <dbReference type="Proteomes" id="UP000824028"/>
    </source>
</evidence>
<dbReference type="GO" id="GO:0090729">
    <property type="term" value="F:toxin activity"/>
    <property type="evidence" value="ECO:0007669"/>
    <property type="project" value="UniProtKB-KW"/>
</dbReference>
<comment type="cofactor">
    <cofactor evidence="1 8">
        <name>Mg(2+)</name>
        <dbReference type="ChEBI" id="CHEBI:18420"/>
    </cofactor>
</comment>
<dbReference type="GO" id="GO:0000287">
    <property type="term" value="F:magnesium ion binding"/>
    <property type="evidence" value="ECO:0007669"/>
    <property type="project" value="UniProtKB-UniRule"/>
</dbReference>
<keyword evidence="8" id="KW-0800">Toxin</keyword>
<dbReference type="PANTHER" id="PTHR33653:SF1">
    <property type="entry name" value="RIBONUCLEASE VAPC2"/>
    <property type="match status" value="1"/>
</dbReference>
<dbReference type="InterPro" id="IPR002716">
    <property type="entry name" value="PIN_dom"/>
</dbReference>
<evidence type="ECO:0000313" key="10">
    <source>
        <dbReference type="EMBL" id="HIZ34033.1"/>
    </source>
</evidence>
<dbReference type="PANTHER" id="PTHR33653">
    <property type="entry name" value="RIBONUCLEASE VAPC2"/>
    <property type="match status" value="1"/>
</dbReference>
<dbReference type="Gene3D" id="3.40.50.1010">
    <property type="entry name" value="5'-nuclease"/>
    <property type="match status" value="1"/>
</dbReference>
<evidence type="ECO:0000256" key="5">
    <source>
        <dbReference type="ARBA" id="ARBA00022801"/>
    </source>
</evidence>
<evidence type="ECO:0000256" key="6">
    <source>
        <dbReference type="ARBA" id="ARBA00022842"/>
    </source>
</evidence>
<dbReference type="Proteomes" id="UP000824028">
    <property type="component" value="Unassembled WGS sequence"/>
</dbReference>
<evidence type="ECO:0000256" key="1">
    <source>
        <dbReference type="ARBA" id="ARBA00001946"/>
    </source>
</evidence>
<dbReference type="InterPro" id="IPR050556">
    <property type="entry name" value="Type_II_TA_system_RNase"/>
</dbReference>
<evidence type="ECO:0000256" key="4">
    <source>
        <dbReference type="ARBA" id="ARBA00022723"/>
    </source>
</evidence>
<accession>A0A9D2EA47</accession>
<protein>
    <recommendedName>
        <fullName evidence="8">Ribonuclease VapC</fullName>
        <shortName evidence="8">RNase VapC</shortName>
        <ecNumber evidence="8">3.1.-.-</ecNumber>
    </recommendedName>
    <alternativeName>
        <fullName evidence="8">Toxin VapC</fullName>
    </alternativeName>
</protein>
<evidence type="ECO:0000259" key="9">
    <source>
        <dbReference type="Pfam" id="PF01850"/>
    </source>
</evidence>
<reference evidence="10" key="2">
    <citation type="submission" date="2021-04" db="EMBL/GenBank/DDBJ databases">
        <authorList>
            <person name="Gilroy R."/>
        </authorList>
    </citation>
    <scope>NUCLEOTIDE SEQUENCE</scope>
    <source>
        <strain evidence="10">ChiHjej9B8-1298</strain>
    </source>
</reference>
<keyword evidence="3 8" id="KW-0540">Nuclease</keyword>
<comment type="function">
    <text evidence="8">Toxic component of a toxin-antitoxin (TA) system. An RNase.</text>
</comment>
<dbReference type="AlphaFoldDB" id="A0A9D2EA47"/>
<dbReference type="InterPro" id="IPR029060">
    <property type="entry name" value="PIN-like_dom_sf"/>
</dbReference>
<keyword evidence="4 8" id="KW-0479">Metal-binding</keyword>
<keyword evidence="2 8" id="KW-1277">Toxin-antitoxin system</keyword>